<accession>A0ABZ0PBV8</accession>
<keyword evidence="1" id="KW-0732">Signal</keyword>
<reference evidence="3 4" key="1">
    <citation type="submission" date="2023-11" db="EMBL/GenBank/DDBJ databases">
        <title>Arctic aerobic anoxygenic photoheterotroph Sediminicoccus rosea KRV36 adapts its photosynthesis to long days of polar summer.</title>
        <authorList>
            <person name="Tomasch J."/>
            <person name="Kopejtka K."/>
            <person name="Bily T."/>
            <person name="Gardiner A.T."/>
            <person name="Gardian Z."/>
            <person name="Shivaramu S."/>
            <person name="Koblizek M."/>
            <person name="Engelhardt F."/>
            <person name="Kaftan D."/>
        </authorList>
    </citation>
    <scope>NUCLEOTIDE SEQUENCE [LARGE SCALE GENOMIC DNA]</scope>
    <source>
        <strain evidence="3 4">R-30</strain>
    </source>
</reference>
<sequence>MRRGLALVAGAWLALLAATGLAQAPAPAELDVFIRAPSSLGIPTGGNARHERLAALGIPAQRDTLRGLLGPVAESCPSLSGAYFAGLDADGAAHWDVRCGNRTAWRISLPADPAATPGVTPCPVQTELCFLPAPRVAGDLGTLRNARCAAACELRAGADRQRCLASCLRGTEGIAALGGPDSDRHIAIFVVDRPLMTEAFLAGARTAGSALEGARRACEAMAEGRPCRIAVSTINHCAAVAQAPDGQVSAGFGIELDDAEREARRVCGAGSACQVIISGC</sequence>
<evidence type="ECO:0000259" key="2">
    <source>
        <dbReference type="Pfam" id="PF13827"/>
    </source>
</evidence>
<organism evidence="3 4">
    <name type="scientific">Sediminicoccus rosea</name>
    <dbReference type="NCBI Taxonomy" id="1225128"/>
    <lineage>
        <taxon>Bacteria</taxon>
        <taxon>Pseudomonadati</taxon>
        <taxon>Pseudomonadota</taxon>
        <taxon>Alphaproteobacteria</taxon>
        <taxon>Acetobacterales</taxon>
        <taxon>Roseomonadaceae</taxon>
        <taxon>Sediminicoccus</taxon>
    </lineage>
</organism>
<dbReference type="Proteomes" id="UP001305521">
    <property type="component" value="Chromosome"/>
</dbReference>
<name>A0ABZ0PBV8_9PROT</name>
<dbReference type="RefSeq" id="WP_318646987.1">
    <property type="nucleotide sequence ID" value="NZ_CP137852.1"/>
</dbReference>
<dbReference type="Pfam" id="PF13827">
    <property type="entry name" value="DUF4189"/>
    <property type="match status" value="1"/>
</dbReference>
<gene>
    <name evidence="3" type="ORF">R9Z33_12915</name>
</gene>
<keyword evidence="4" id="KW-1185">Reference proteome</keyword>
<evidence type="ECO:0000313" key="3">
    <source>
        <dbReference type="EMBL" id="WPB83006.1"/>
    </source>
</evidence>
<dbReference type="InterPro" id="IPR025240">
    <property type="entry name" value="DUF4189"/>
</dbReference>
<dbReference type="EMBL" id="CP137852">
    <property type="protein sequence ID" value="WPB83006.1"/>
    <property type="molecule type" value="Genomic_DNA"/>
</dbReference>
<feature type="chain" id="PRO_5046842089" evidence="1">
    <location>
        <begin position="25"/>
        <end position="280"/>
    </location>
</feature>
<feature type="signal peptide" evidence="1">
    <location>
        <begin position="1"/>
        <end position="24"/>
    </location>
</feature>
<feature type="domain" description="DUF4189" evidence="2">
    <location>
        <begin position="203"/>
        <end position="280"/>
    </location>
</feature>
<proteinExistence type="predicted"/>
<evidence type="ECO:0000313" key="4">
    <source>
        <dbReference type="Proteomes" id="UP001305521"/>
    </source>
</evidence>
<protein>
    <submittedName>
        <fullName evidence="3">DUF4189 domain-containing protein</fullName>
    </submittedName>
</protein>
<evidence type="ECO:0000256" key="1">
    <source>
        <dbReference type="SAM" id="SignalP"/>
    </source>
</evidence>